<protein>
    <submittedName>
        <fullName evidence="1">Uncharacterized protein</fullName>
    </submittedName>
</protein>
<name>A0A7W9LWY4_9ACTN</name>
<organism evidence="1 2">
    <name type="scientific">Streptomyces caelestis</name>
    <dbReference type="NCBI Taxonomy" id="36816"/>
    <lineage>
        <taxon>Bacteria</taxon>
        <taxon>Bacillati</taxon>
        <taxon>Actinomycetota</taxon>
        <taxon>Actinomycetes</taxon>
        <taxon>Kitasatosporales</taxon>
        <taxon>Streptomycetaceae</taxon>
        <taxon>Streptomyces</taxon>
    </lineage>
</organism>
<dbReference type="EMBL" id="JACHNE010000001">
    <property type="protein sequence ID" value="MBB5799300.1"/>
    <property type="molecule type" value="Genomic_DNA"/>
</dbReference>
<evidence type="ECO:0000313" key="2">
    <source>
        <dbReference type="Proteomes" id="UP000590647"/>
    </source>
</evidence>
<evidence type="ECO:0000313" key="1">
    <source>
        <dbReference type="EMBL" id="MBB5799300.1"/>
    </source>
</evidence>
<sequence>MREMGVLVGSYEPHQPKAGGGAECFQWEEALELLEGRSADLFGR</sequence>
<keyword evidence="2" id="KW-1185">Reference proteome</keyword>
<reference evidence="1 2" key="1">
    <citation type="submission" date="2020-08" db="EMBL/GenBank/DDBJ databases">
        <title>Sequencing the genomes of 1000 actinobacteria strains.</title>
        <authorList>
            <person name="Klenk H.-P."/>
        </authorList>
    </citation>
    <scope>NUCLEOTIDE SEQUENCE [LARGE SCALE GENOMIC DNA]</scope>
    <source>
        <strain evidence="1 2">DSM 40084</strain>
    </source>
</reference>
<accession>A0A7W9LWY4</accession>
<gene>
    <name evidence="1" type="ORF">HDA41_007264</name>
</gene>
<comment type="caution">
    <text evidence="1">The sequence shown here is derived from an EMBL/GenBank/DDBJ whole genome shotgun (WGS) entry which is preliminary data.</text>
</comment>
<dbReference type="AlphaFoldDB" id="A0A7W9LWY4"/>
<proteinExistence type="predicted"/>
<dbReference type="Proteomes" id="UP000590647">
    <property type="component" value="Unassembled WGS sequence"/>
</dbReference>